<dbReference type="AlphaFoldDB" id="A0A444Y984"/>
<name>A0A444Y984_ARAHY</name>
<evidence type="ECO:0000313" key="2">
    <source>
        <dbReference type="EMBL" id="RYQ98407.1"/>
    </source>
</evidence>
<dbReference type="EMBL" id="SDMP01000018">
    <property type="protein sequence ID" value="RYQ98407.1"/>
    <property type="molecule type" value="Genomic_DNA"/>
</dbReference>
<keyword evidence="3" id="KW-1185">Reference proteome</keyword>
<feature type="compositionally biased region" description="Low complexity" evidence="1">
    <location>
        <begin position="81"/>
        <end position="95"/>
    </location>
</feature>
<reference evidence="2 3" key="1">
    <citation type="submission" date="2019-01" db="EMBL/GenBank/DDBJ databases">
        <title>Sequencing of cultivated peanut Arachis hypogaea provides insights into genome evolution and oil improvement.</title>
        <authorList>
            <person name="Chen X."/>
        </authorList>
    </citation>
    <scope>NUCLEOTIDE SEQUENCE [LARGE SCALE GENOMIC DNA]</scope>
    <source>
        <strain evidence="3">cv. Fuhuasheng</strain>
        <tissue evidence="2">Leaves</tissue>
    </source>
</reference>
<dbReference type="Proteomes" id="UP000289738">
    <property type="component" value="Chromosome B08"/>
</dbReference>
<proteinExistence type="predicted"/>
<feature type="region of interest" description="Disordered" evidence="1">
    <location>
        <begin position="81"/>
        <end position="104"/>
    </location>
</feature>
<accession>A0A444Y984</accession>
<gene>
    <name evidence="2" type="ORF">Ahy_B08g094447</name>
</gene>
<sequence>MKNCIIAMRHESRANLLQPQIGTTHSEAERSSASNIIIISDKVEAAIGGNTQLSTESRSMNSVPESTESKLFSSIFGSSTISLSSDDSVSSVPSSESEETESKSTMAAASAAAAWMSRGVGVTGLGSSLAIFGKLRMAALPLMHKAATSCARAAISGVAKVPSQIRDFLRGSRISETHLPQFRIRERVVEEVVEASAIVEFVIRKGMFEKKKKNIDST</sequence>
<protein>
    <submittedName>
        <fullName evidence="2">Uncharacterized protein</fullName>
    </submittedName>
</protein>
<organism evidence="2 3">
    <name type="scientific">Arachis hypogaea</name>
    <name type="common">Peanut</name>
    <dbReference type="NCBI Taxonomy" id="3818"/>
    <lineage>
        <taxon>Eukaryota</taxon>
        <taxon>Viridiplantae</taxon>
        <taxon>Streptophyta</taxon>
        <taxon>Embryophyta</taxon>
        <taxon>Tracheophyta</taxon>
        <taxon>Spermatophyta</taxon>
        <taxon>Magnoliopsida</taxon>
        <taxon>eudicotyledons</taxon>
        <taxon>Gunneridae</taxon>
        <taxon>Pentapetalae</taxon>
        <taxon>rosids</taxon>
        <taxon>fabids</taxon>
        <taxon>Fabales</taxon>
        <taxon>Fabaceae</taxon>
        <taxon>Papilionoideae</taxon>
        <taxon>50 kb inversion clade</taxon>
        <taxon>dalbergioids sensu lato</taxon>
        <taxon>Dalbergieae</taxon>
        <taxon>Pterocarpus clade</taxon>
        <taxon>Arachis</taxon>
    </lineage>
</organism>
<comment type="caution">
    <text evidence="2">The sequence shown here is derived from an EMBL/GenBank/DDBJ whole genome shotgun (WGS) entry which is preliminary data.</text>
</comment>
<evidence type="ECO:0000313" key="3">
    <source>
        <dbReference type="Proteomes" id="UP000289738"/>
    </source>
</evidence>
<evidence type="ECO:0000256" key="1">
    <source>
        <dbReference type="SAM" id="MobiDB-lite"/>
    </source>
</evidence>